<organism evidence="2 3">
    <name type="scientific">Dactylosporangium siamense</name>
    <dbReference type="NCBI Taxonomy" id="685454"/>
    <lineage>
        <taxon>Bacteria</taxon>
        <taxon>Bacillati</taxon>
        <taxon>Actinomycetota</taxon>
        <taxon>Actinomycetes</taxon>
        <taxon>Micromonosporales</taxon>
        <taxon>Micromonosporaceae</taxon>
        <taxon>Dactylosporangium</taxon>
    </lineage>
</organism>
<keyword evidence="1" id="KW-1133">Transmembrane helix</keyword>
<feature type="transmembrane region" description="Helical" evidence="1">
    <location>
        <begin position="101"/>
        <end position="128"/>
    </location>
</feature>
<dbReference type="RefSeq" id="WP_203848481.1">
    <property type="nucleotide sequence ID" value="NZ_BAAAVW010000015.1"/>
</dbReference>
<dbReference type="AlphaFoldDB" id="A0A919PM81"/>
<reference evidence="2" key="1">
    <citation type="submission" date="2021-01" db="EMBL/GenBank/DDBJ databases">
        <title>Whole genome shotgun sequence of Dactylosporangium siamense NBRC 106093.</title>
        <authorList>
            <person name="Komaki H."/>
            <person name="Tamura T."/>
        </authorList>
    </citation>
    <scope>NUCLEOTIDE SEQUENCE</scope>
    <source>
        <strain evidence="2">NBRC 106093</strain>
    </source>
</reference>
<evidence type="ECO:0000256" key="1">
    <source>
        <dbReference type="SAM" id="Phobius"/>
    </source>
</evidence>
<evidence type="ECO:0000313" key="2">
    <source>
        <dbReference type="EMBL" id="GIG46717.1"/>
    </source>
</evidence>
<name>A0A919PM81_9ACTN</name>
<keyword evidence="1" id="KW-0812">Transmembrane</keyword>
<evidence type="ECO:0000313" key="3">
    <source>
        <dbReference type="Proteomes" id="UP000660611"/>
    </source>
</evidence>
<keyword evidence="3" id="KW-1185">Reference proteome</keyword>
<dbReference type="Pfam" id="PF22564">
    <property type="entry name" value="HAAS"/>
    <property type="match status" value="1"/>
</dbReference>
<comment type="caution">
    <text evidence="2">The sequence shown here is derived from an EMBL/GenBank/DDBJ whole genome shotgun (WGS) entry which is preliminary data.</text>
</comment>
<dbReference type="Proteomes" id="UP000660611">
    <property type="component" value="Unassembled WGS sequence"/>
</dbReference>
<sequence length="131" mass="13717">MNTYDGQVNDYLRAVEQALVGVPAGRRDELLADLSDHIAAKLAETRTEHGPAAHASGPEAHSILDLFGDPAELAAELSAAERSAAAAPIEIEIDPGRKAGALLWVLITIAMVSLLCVGVVLAGVFVFFTGR</sequence>
<keyword evidence="1" id="KW-0472">Membrane</keyword>
<gene>
    <name evidence="2" type="ORF">Dsi01nite_047580</name>
</gene>
<proteinExistence type="predicted"/>
<accession>A0A919PM81</accession>
<dbReference type="EMBL" id="BONQ01000076">
    <property type="protein sequence ID" value="GIG46717.1"/>
    <property type="molecule type" value="Genomic_DNA"/>
</dbReference>
<protein>
    <submittedName>
        <fullName evidence="2">Uncharacterized protein</fullName>
    </submittedName>
</protein>